<dbReference type="AlphaFoldDB" id="A0A162L4A9"/>
<dbReference type="OrthoDB" id="9799983at2"/>
<dbReference type="Pfam" id="PF04820">
    <property type="entry name" value="Trp_halogenase"/>
    <property type="match status" value="1"/>
</dbReference>
<accession>A0A162L4A9</accession>
<dbReference type="PRINTS" id="PR00420">
    <property type="entry name" value="RNGMNOXGNASE"/>
</dbReference>
<dbReference type="Proteomes" id="UP000075787">
    <property type="component" value="Unassembled WGS sequence"/>
</dbReference>
<dbReference type="PANTHER" id="PTHR43747:SF1">
    <property type="entry name" value="SLR1998 PROTEIN"/>
    <property type="match status" value="1"/>
</dbReference>
<dbReference type="SUPFAM" id="SSF51905">
    <property type="entry name" value="FAD/NAD(P)-binding domain"/>
    <property type="match status" value="1"/>
</dbReference>
<protein>
    <recommendedName>
        <fullName evidence="3">FAD-binding domain-containing protein</fullName>
    </recommendedName>
</protein>
<reference evidence="1 2" key="1">
    <citation type="submission" date="2015-12" db="EMBL/GenBank/DDBJ databases">
        <title>Genome sequence of Tistrella mobilis MCCC 1A02139.</title>
        <authorList>
            <person name="Lu L."/>
            <person name="Lai Q."/>
            <person name="Shao Z."/>
            <person name="Qian P."/>
        </authorList>
    </citation>
    <scope>NUCLEOTIDE SEQUENCE [LARGE SCALE GENOMIC DNA]</scope>
    <source>
        <strain evidence="1 2">MCCC 1A02139</strain>
    </source>
</reference>
<dbReference type="InterPro" id="IPR050816">
    <property type="entry name" value="Flavin-dep_Halogenase_NPB"/>
</dbReference>
<sequence>MSATPTDAADGHPARPAAPAGRVVDVLIAGGGPAGAVAAHALAMAGRRAMIADPGRLHPDGRDMKIGEALPGAAAGFFRAAGLPPPDPARHGRVRGTLSAWASDELEATDFLRSPDGPGWRLDRPAFDAALRKAAIDAGAGRRRARVVAVRRESGDTAPDTAPLWRVDVSDGGPPVWARWLIDATGRRAALARQLGAGRLRDDRLIAIFARISVTDGPMADPGFDRTVIEAVPEGWWYAARLPSGAVMAALHTSPATAARILADRPRWHAARLATRHLARLTGHADAGAALDPVAACDAGGTALDLLAGAGWIAAGDAAQAYDPLSAQGLLSAMHAGRQAARAVDAALGGDSSAIPQVVAAQSRLRAVYRGRLAAYYAQAAGRFPGAEFWAGRAGQG</sequence>
<dbReference type="GO" id="GO:0004497">
    <property type="term" value="F:monooxygenase activity"/>
    <property type="evidence" value="ECO:0007669"/>
    <property type="project" value="InterPro"/>
</dbReference>
<dbReference type="InterPro" id="IPR036188">
    <property type="entry name" value="FAD/NAD-bd_sf"/>
</dbReference>
<comment type="caution">
    <text evidence="1">The sequence shown here is derived from an EMBL/GenBank/DDBJ whole genome shotgun (WGS) entry which is preliminary data.</text>
</comment>
<dbReference type="PANTHER" id="PTHR43747">
    <property type="entry name" value="FAD-BINDING PROTEIN"/>
    <property type="match status" value="1"/>
</dbReference>
<dbReference type="EMBL" id="LPZR01000123">
    <property type="protein sequence ID" value="KYO53196.1"/>
    <property type="molecule type" value="Genomic_DNA"/>
</dbReference>
<dbReference type="Gene3D" id="3.30.9.100">
    <property type="match status" value="1"/>
</dbReference>
<evidence type="ECO:0000313" key="1">
    <source>
        <dbReference type="EMBL" id="KYO53196.1"/>
    </source>
</evidence>
<name>A0A162L4A9_9PROT</name>
<proteinExistence type="predicted"/>
<organism evidence="1 2">
    <name type="scientific">Tistrella mobilis</name>
    <dbReference type="NCBI Taxonomy" id="171437"/>
    <lineage>
        <taxon>Bacteria</taxon>
        <taxon>Pseudomonadati</taxon>
        <taxon>Pseudomonadota</taxon>
        <taxon>Alphaproteobacteria</taxon>
        <taxon>Geminicoccales</taxon>
        <taxon>Geminicoccaceae</taxon>
        <taxon>Tistrella</taxon>
    </lineage>
</organism>
<evidence type="ECO:0008006" key="3">
    <source>
        <dbReference type="Google" id="ProtNLM"/>
    </source>
</evidence>
<dbReference type="GeneID" id="97243150"/>
<gene>
    <name evidence="1" type="ORF">AUP44_27030</name>
</gene>
<dbReference type="InterPro" id="IPR006905">
    <property type="entry name" value="Flavin_halogenase"/>
</dbReference>
<dbReference type="RefSeq" id="WP_062763731.1">
    <property type="nucleotide sequence ID" value="NZ_CP121045.1"/>
</dbReference>
<evidence type="ECO:0000313" key="2">
    <source>
        <dbReference type="Proteomes" id="UP000075787"/>
    </source>
</evidence>
<dbReference type="Gene3D" id="3.50.50.60">
    <property type="entry name" value="FAD/NAD(P)-binding domain"/>
    <property type="match status" value="1"/>
</dbReference>